<reference evidence="1 2" key="1">
    <citation type="submission" date="2018-11" db="EMBL/GenBank/DDBJ databases">
        <title>Genomic Encyclopedia of Type Strains, Phase IV (KMG-IV): sequencing the most valuable type-strain genomes for metagenomic binning, comparative biology and taxonomic classification.</title>
        <authorList>
            <person name="Goeker M."/>
        </authorList>
    </citation>
    <scope>NUCLEOTIDE SEQUENCE [LARGE SCALE GENOMIC DNA]</scope>
    <source>
        <strain evidence="1 2">DSM 26537</strain>
    </source>
</reference>
<dbReference type="AlphaFoldDB" id="A0A3N1XZJ0"/>
<gene>
    <name evidence="1" type="ORF">EDD66_1028</name>
</gene>
<dbReference type="InterPro" id="IPR025346">
    <property type="entry name" value="DUF4250"/>
</dbReference>
<dbReference type="Proteomes" id="UP000273083">
    <property type="component" value="Unassembled WGS sequence"/>
</dbReference>
<dbReference type="OrthoDB" id="6636823at2"/>
<protein>
    <submittedName>
        <fullName evidence="1">Uncharacterized protein DUF4250</fullName>
    </submittedName>
</protein>
<evidence type="ECO:0000313" key="1">
    <source>
        <dbReference type="EMBL" id="ROR30357.1"/>
    </source>
</evidence>
<sequence length="58" mass="6905">MLLPKDPVILLSYVNTQLRDFYENLEDFCKTNGINQEDLENTLKSINYSYDIQNNQFK</sequence>
<name>A0A3N1XZJ0_9FIRM</name>
<accession>A0A3N1XZJ0</accession>
<dbReference type="EMBL" id="RJVG01000002">
    <property type="protein sequence ID" value="ROR30357.1"/>
    <property type="molecule type" value="Genomic_DNA"/>
</dbReference>
<keyword evidence="2" id="KW-1185">Reference proteome</keyword>
<organism evidence="1 2">
    <name type="scientific">Mobilisporobacter senegalensis</name>
    <dbReference type="NCBI Taxonomy" id="1329262"/>
    <lineage>
        <taxon>Bacteria</taxon>
        <taxon>Bacillati</taxon>
        <taxon>Bacillota</taxon>
        <taxon>Clostridia</taxon>
        <taxon>Lachnospirales</taxon>
        <taxon>Lachnospiraceae</taxon>
        <taxon>Mobilisporobacter</taxon>
    </lineage>
</organism>
<comment type="caution">
    <text evidence="1">The sequence shown here is derived from an EMBL/GenBank/DDBJ whole genome shotgun (WGS) entry which is preliminary data.</text>
</comment>
<evidence type="ECO:0000313" key="2">
    <source>
        <dbReference type="Proteomes" id="UP000273083"/>
    </source>
</evidence>
<proteinExistence type="predicted"/>
<dbReference type="RefSeq" id="WP_123608068.1">
    <property type="nucleotide sequence ID" value="NZ_RJVG01000002.1"/>
</dbReference>
<dbReference type="Pfam" id="PF14056">
    <property type="entry name" value="DUF4250"/>
    <property type="match status" value="1"/>
</dbReference>